<evidence type="ECO:0000259" key="1">
    <source>
        <dbReference type="Pfam" id="PF04717"/>
    </source>
</evidence>
<dbReference type="RefSeq" id="WP_089048392.1">
    <property type="nucleotide sequence ID" value="NZ_FXTV01000002.1"/>
</dbReference>
<name>A0A226HKR2_9FLAO</name>
<dbReference type="Gene3D" id="2.30.110.50">
    <property type="match status" value="1"/>
</dbReference>
<accession>A0A226HKR2</accession>
<feature type="domain" description="Gp5/Type VI secretion system Vgr protein OB-fold" evidence="1">
    <location>
        <begin position="375"/>
        <end position="448"/>
    </location>
</feature>
<keyword evidence="3" id="KW-1185">Reference proteome</keyword>
<reference evidence="2 3" key="1">
    <citation type="submission" date="2016-11" db="EMBL/GenBank/DDBJ databases">
        <title>Whole genomes of Flavobacteriaceae.</title>
        <authorList>
            <person name="Stine C."/>
            <person name="Li C."/>
            <person name="Tadesse D."/>
        </authorList>
    </citation>
    <scope>NUCLEOTIDE SEQUENCE [LARGE SCALE GENOMIC DNA]</scope>
    <source>
        <strain evidence="2 3">DSM 18292</strain>
    </source>
</reference>
<dbReference type="Pfam" id="PF04717">
    <property type="entry name" value="Phage_base_V"/>
    <property type="match status" value="1"/>
</dbReference>
<comment type="caution">
    <text evidence="2">The sequence shown here is derived from an EMBL/GenBank/DDBJ whole genome shotgun (WGS) entry which is preliminary data.</text>
</comment>
<dbReference type="InterPro" id="IPR037026">
    <property type="entry name" value="Vgr_OB-fold_dom_sf"/>
</dbReference>
<dbReference type="InterPro" id="IPR006531">
    <property type="entry name" value="Gp5/Vgr_OB"/>
</dbReference>
<dbReference type="Pfam" id="PF05954">
    <property type="entry name" value="Phage_GPD"/>
    <property type="match status" value="1"/>
</dbReference>
<dbReference type="OrthoDB" id="6717961at2"/>
<organism evidence="2 3">
    <name type="scientific">Flavobacterium hercynium</name>
    <dbReference type="NCBI Taxonomy" id="387094"/>
    <lineage>
        <taxon>Bacteria</taxon>
        <taxon>Pseudomonadati</taxon>
        <taxon>Bacteroidota</taxon>
        <taxon>Flavobacteriia</taxon>
        <taxon>Flavobacteriales</taxon>
        <taxon>Flavobacteriaceae</taxon>
        <taxon>Flavobacterium</taxon>
    </lineage>
</organism>
<dbReference type="Gene3D" id="3.55.50.10">
    <property type="entry name" value="Baseplate protein-like domains"/>
    <property type="match status" value="1"/>
</dbReference>
<dbReference type="SUPFAM" id="SSF69279">
    <property type="entry name" value="Phage tail proteins"/>
    <property type="match status" value="1"/>
</dbReference>
<gene>
    <name evidence="2" type="ORF">B0A66_03115</name>
</gene>
<evidence type="ECO:0000313" key="3">
    <source>
        <dbReference type="Proteomes" id="UP000198345"/>
    </source>
</evidence>
<dbReference type="Gene3D" id="2.40.50.230">
    <property type="entry name" value="Gp5 N-terminal domain"/>
    <property type="match status" value="1"/>
</dbReference>
<protein>
    <recommendedName>
        <fullName evidence="1">Gp5/Type VI secretion system Vgr protein OB-fold domain-containing protein</fullName>
    </recommendedName>
</protein>
<dbReference type="Proteomes" id="UP000198345">
    <property type="component" value="Unassembled WGS sequence"/>
</dbReference>
<evidence type="ECO:0000313" key="2">
    <source>
        <dbReference type="EMBL" id="OXA94732.1"/>
    </source>
</evidence>
<dbReference type="Gene3D" id="4.10.220.110">
    <property type="match status" value="1"/>
</dbReference>
<sequence>MALQTNTRIKIGEITITNFSNLKIDQEIHAHNTFSVEVRQDLLVPEFKSVMPVSQRLYGEKVTIEVKPAEGLEDLLFFNNRNDYVLHFSGIVTKIKTRKSRFEDLEETLFISGHSCSILLDDGLKCNSFHNKSLNDIVTEAKAGYDIDLNIFPFYKNILPYTVQYNETTFDFLNRLAKRYGHYFYDNGRVMVFGAPGTSGGEPTLMYGANMQEFSYEMKVLPSQLEIMENDNRTGNFSTDQTLKYRNECDGFQQNFLNKSNAVFNQTAQQQLNQNPAGGSGKTALEEYAKNKMRAVLGKLMQVNAKSEVAGITLGNSVRITGVDVQLESSYCVTSITHFCEDEGTYENQFTAVNLNGSVFSPQTDPDLVPHCVSQTAIVTANADPDGLSFVQVQMPWQQVKNKTTPYIPLLQDYGGSGRGSHIIPEIGDTVLVEFQGENAELPFVAGIMTNTKQKSGFSTPNNDLKVLATRSGNQLVMNDSTGSILLADASNNSVTLDGNHNISLRADTLHIDVKQLIINASESTQITTNDYTLNALSKIYISSVKLKQVIKGFMNLCCGKVLINSDDTIDIEGKVVKLHGKKQAMLHSDEEAMINSLGTAKIHGADGNHFTNTPEKIEAVPTAAVALAVVYFRPSPLWKGQYGFDWLREKDNGLNLEPDYESIIESGYKDGISNLSKTEAFEKLKKEYESIPITRKDSKAGTTEYFVPYLTLFSKEFVDAMPATTAIKPQYEAQLKLLFDIEENLEKLEFEFDETLFKVSSKVLPIKTKTNGLEEKNTIIKFTCLKDLDRDHHIDLYAYPKARTNAAGKKIQPTIEDRKLAGRIRVLRNDYTVRREEKIVLVEVKTNIINDDNEGEKQGEFNPEEKQNLYNTLHQAFIIPIIEETILDLSCDANFILGGNHLLGTTIKFMVDDITNQDLFTDCTRAFLEVKDSEGVKINSKYEQYLTVFKFGIPSNRGKLFGAAENIGQKNVVMFTLKDKDDCTLNHESLHALGLYHSHRDHLIIPTKHSNYKYTFPNAKDNYTDATDNVMGYRSTAYSTWHWQWKIINTNIR</sequence>
<dbReference type="EMBL" id="MUGW01000008">
    <property type="protein sequence ID" value="OXA94732.1"/>
    <property type="molecule type" value="Genomic_DNA"/>
</dbReference>
<dbReference type="SUPFAM" id="SSF69255">
    <property type="entry name" value="gp5 N-terminal domain-like"/>
    <property type="match status" value="1"/>
</dbReference>
<proteinExistence type="predicted"/>
<dbReference type="AlphaFoldDB" id="A0A226HKR2"/>